<dbReference type="AlphaFoldDB" id="A0A839U940"/>
<feature type="transmembrane region" description="Helical" evidence="7">
    <location>
        <begin position="236"/>
        <end position="258"/>
    </location>
</feature>
<evidence type="ECO:0000256" key="1">
    <source>
        <dbReference type="ARBA" id="ARBA00004651"/>
    </source>
</evidence>
<dbReference type="PANTHER" id="PTHR30213:SF0">
    <property type="entry name" value="UPF0761 MEMBRANE PROTEIN YIHY"/>
    <property type="match status" value="1"/>
</dbReference>
<feature type="transmembrane region" description="Helical" evidence="7">
    <location>
        <begin position="270"/>
        <end position="292"/>
    </location>
</feature>
<keyword evidence="3 7" id="KW-0812">Transmembrane</keyword>
<dbReference type="PIRSF" id="PIRSF035875">
    <property type="entry name" value="RNase_BN"/>
    <property type="match status" value="1"/>
</dbReference>
<name>A0A839U940_9HYPH</name>
<evidence type="ECO:0000256" key="7">
    <source>
        <dbReference type="SAM" id="Phobius"/>
    </source>
</evidence>
<comment type="subcellular location">
    <subcellularLocation>
        <location evidence="1">Cell membrane</location>
        <topology evidence="1">Multi-pass membrane protein</topology>
    </subcellularLocation>
</comment>
<dbReference type="EMBL" id="JACHXN010000011">
    <property type="protein sequence ID" value="MBB3147338.1"/>
    <property type="molecule type" value="Genomic_DNA"/>
</dbReference>
<sequence>MSKLTRAAKNKNRMQQRGRGRHARTPSEIPVRGWKDILFRIYHSLQKDRILLIAAGSTFYLLLALFPALTAFVSVYGFLADRNAVAENVSLLVGLLPIDSINLIRGQLEALAAQENKVLSLGFLVGLSVALWSANNGFKAIFEALNVAYSEDESRSFVRLNVISFVFTFASIFFGMIFIVSLGVVPTLLNVLGVDGWAALLFRLVRWPLIAVIVGTAISVIYRFGPDREHAQWRWLSWGAILSTFVWMVTSAGFTFYLSNFADYNATYGALGAVAGLMIWIWISVIILILGAELNAELEHQTATDTTTGDPVEMGKRGAVVADTLGKSAK</sequence>
<gene>
    <name evidence="8" type="ORF">FHS21_003754</name>
</gene>
<dbReference type="RefSeq" id="WP_112532608.1">
    <property type="nucleotide sequence ID" value="NZ_JACHXN010000011.1"/>
</dbReference>
<dbReference type="InterPro" id="IPR017039">
    <property type="entry name" value="Virul_fac_BrkB"/>
</dbReference>
<organism evidence="8 9">
    <name type="scientific">Phyllobacterium trifolii</name>
    <dbReference type="NCBI Taxonomy" id="300193"/>
    <lineage>
        <taxon>Bacteria</taxon>
        <taxon>Pseudomonadati</taxon>
        <taxon>Pseudomonadota</taxon>
        <taxon>Alphaproteobacteria</taxon>
        <taxon>Hyphomicrobiales</taxon>
        <taxon>Phyllobacteriaceae</taxon>
        <taxon>Phyllobacterium</taxon>
    </lineage>
</organism>
<evidence type="ECO:0000256" key="4">
    <source>
        <dbReference type="ARBA" id="ARBA00022989"/>
    </source>
</evidence>
<protein>
    <submittedName>
        <fullName evidence="8">Membrane protein</fullName>
    </submittedName>
</protein>
<feature type="transmembrane region" description="Helical" evidence="7">
    <location>
        <begin position="118"/>
        <end position="138"/>
    </location>
</feature>
<reference evidence="8 9" key="1">
    <citation type="submission" date="2020-08" db="EMBL/GenBank/DDBJ databases">
        <title>Genomic Encyclopedia of Type Strains, Phase III (KMG-III): the genomes of soil and plant-associated and newly described type strains.</title>
        <authorList>
            <person name="Whitman W."/>
        </authorList>
    </citation>
    <scope>NUCLEOTIDE SEQUENCE [LARGE SCALE GENOMIC DNA]</scope>
    <source>
        <strain evidence="8 9">CECT 7015</strain>
    </source>
</reference>
<evidence type="ECO:0000256" key="2">
    <source>
        <dbReference type="ARBA" id="ARBA00022475"/>
    </source>
</evidence>
<evidence type="ECO:0000313" key="8">
    <source>
        <dbReference type="EMBL" id="MBB3147338.1"/>
    </source>
</evidence>
<keyword evidence="9" id="KW-1185">Reference proteome</keyword>
<feature type="transmembrane region" description="Helical" evidence="7">
    <location>
        <begin position="158"/>
        <end position="185"/>
    </location>
</feature>
<evidence type="ECO:0000256" key="5">
    <source>
        <dbReference type="ARBA" id="ARBA00023136"/>
    </source>
</evidence>
<dbReference type="PANTHER" id="PTHR30213">
    <property type="entry name" value="INNER MEMBRANE PROTEIN YHJD"/>
    <property type="match status" value="1"/>
</dbReference>
<feature type="transmembrane region" description="Helical" evidence="7">
    <location>
        <begin position="50"/>
        <end position="79"/>
    </location>
</feature>
<proteinExistence type="predicted"/>
<feature type="transmembrane region" description="Helical" evidence="7">
    <location>
        <begin position="205"/>
        <end position="224"/>
    </location>
</feature>
<dbReference type="GO" id="GO:0005886">
    <property type="term" value="C:plasma membrane"/>
    <property type="evidence" value="ECO:0007669"/>
    <property type="project" value="UniProtKB-SubCell"/>
</dbReference>
<feature type="compositionally biased region" description="Basic residues" evidence="6">
    <location>
        <begin position="1"/>
        <end position="24"/>
    </location>
</feature>
<evidence type="ECO:0000313" key="9">
    <source>
        <dbReference type="Proteomes" id="UP000554520"/>
    </source>
</evidence>
<keyword evidence="4 7" id="KW-1133">Transmembrane helix</keyword>
<dbReference type="Pfam" id="PF03631">
    <property type="entry name" value="Virul_fac_BrkB"/>
    <property type="match status" value="1"/>
</dbReference>
<evidence type="ECO:0000256" key="3">
    <source>
        <dbReference type="ARBA" id="ARBA00022692"/>
    </source>
</evidence>
<keyword evidence="5 7" id="KW-0472">Membrane</keyword>
<comment type="caution">
    <text evidence="8">The sequence shown here is derived from an EMBL/GenBank/DDBJ whole genome shotgun (WGS) entry which is preliminary data.</text>
</comment>
<keyword evidence="2" id="KW-1003">Cell membrane</keyword>
<dbReference type="Proteomes" id="UP000554520">
    <property type="component" value="Unassembled WGS sequence"/>
</dbReference>
<feature type="region of interest" description="Disordered" evidence="6">
    <location>
        <begin position="1"/>
        <end position="26"/>
    </location>
</feature>
<accession>A0A839U940</accession>
<evidence type="ECO:0000256" key="6">
    <source>
        <dbReference type="SAM" id="MobiDB-lite"/>
    </source>
</evidence>
<dbReference type="NCBIfam" id="TIGR00765">
    <property type="entry name" value="yihY_not_rbn"/>
    <property type="match status" value="1"/>
</dbReference>